<evidence type="ECO:0000313" key="2">
    <source>
        <dbReference type="Proteomes" id="UP001152300"/>
    </source>
</evidence>
<dbReference type="Proteomes" id="UP001152300">
    <property type="component" value="Unassembled WGS sequence"/>
</dbReference>
<reference evidence="1" key="1">
    <citation type="submission" date="2022-11" db="EMBL/GenBank/DDBJ databases">
        <title>Genome Resource of Sclerotinia nivalis Strain SnTB1, a Plant Pathogen Isolated from American Ginseng.</title>
        <authorList>
            <person name="Fan S."/>
        </authorList>
    </citation>
    <scope>NUCLEOTIDE SEQUENCE</scope>
    <source>
        <strain evidence="1">SnTB1</strain>
    </source>
</reference>
<dbReference type="EMBL" id="JAPEIS010000004">
    <property type="protein sequence ID" value="KAJ8067423.1"/>
    <property type="molecule type" value="Genomic_DNA"/>
</dbReference>
<accession>A0A9X0AUH5</accession>
<sequence>MNTGTLKPNPNPNRCQIHIFKYKCMHKGQESGARCKGTGYAREVHCVPEVVYTDVIKDMVCGECVMRDGTADEGFDDRHKFSFGNENNFESAPKISHKCMHKQIKLLDRSVMRNMHKRKIYVGGRCGKIGEKFVGCAEAGFKRGRVNGGNEGRFRWDVGRVRGAGGAGGAGGGAGGCKTEIEDLGVGVGGRLLDVEMDVEMDVVDGNEVPELSRRLKSLSCS</sequence>
<protein>
    <submittedName>
        <fullName evidence="1">Uncharacterized protein</fullName>
    </submittedName>
</protein>
<name>A0A9X0AUH5_9HELO</name>
<gene>
    <name evidence="1" type="ORF">OCU04_004770</name>
</gene>
<organism evidence="1 2">
    <name type="scientific">Sclerotinia nivalis</name>
    <dbReference type="NCBI Taxonomy" id="352851"/>
    <lineage>
        <taxon>Eukaryota</taxon>
        <taxon>Fungi</taxon>
        <taxon>Dikarya</taxon>
        <taxon>Ascomycota</taxon>
        <taxon>Pezizomycotina</taxon>
        <taxon>Leotiomycetes</taxon>
        <taxon>Helotiales</taxon>
        <taxon>Sclerotiniaceae</taxon>
        <taxon>Sclerotinia</taxon>
    </lineage>
</organism>
<proteinExistence type="predicted"/>
<evidence type="ECO:0000313" key="1">
    <source>
        <dbReference type="EMBL" id="KAJ8067423.1"/>
    </source>
</evidence>
<keyword evidence="2" id="KW-1185">Reference proteome</keyword>
<dbReference type="OrthoDB" id="3517075at2759"/>
<comment type="caution">
    <text evidence="1">The sequence shown here is derived from an EMBL/GenBank/DDBJ whole genome shotgun (WGS) entry which is preliminary data.</text>
</comment>
<dbReference type="AlphaFoldDB" id="A0A9X0AUH5"/>